<reference evidence="4 5" key="1">
    <citation type="submission" date="2016-12" db="EMBL/GenBank/DDBJ databases">
        <authorList>
            <person name="Song W.-J."/>
            <person name="Kurnit D.M."/>
        </authorList>
    </citation>
    <scope>NUCLEOTIDE SEQUENCE [LARGE SCALE GENOMIC DNA]</scope>
    <source>
        <strain evidence="4 5">IMCC3135</strain>
    </source>
</reference>
<dbReference type="PIRSF" id="PIRSF005211">
    <property type="entry name" value="Ab_hydro_YheT"/>
    <property type="match status" value="1"/>
</dbReference>
<dbReference type="EMBL" id="CP018632">
    <property type="protein sequence ID" value="ASJ75146.1"/>
    <property type="molecule type" value="Genomic_DNA"/>
</dbReference>
<dbReference type="AlphaFoldDB" id="A0A2Z2NUG6"/>
<dbReference type="InterPro" id="IPR012020">
    <property type="entry name" value="ABHD4"/>
</dbReference>
<evidence type="ECO:0000313" key="5">
    <source>
        <dbReference type="Proteomes" id="UP000250079"/>
    </source>
</evidence>
<dbReference type="Gene3D" id="3.40.50.1820">
    <property type="entry name" value="alpha/beta hydrolase"/>
    <property type="match status" value="1"/>
</dbReference>
<accession>A0A2Z2NUG6</accession>
<feature type="active site" description="Charge relay system" evidence="2">
    <location>
        <position position="294"/>
    </location>
</feature>
<feature type="domain" description="AB hydrolase-1" evidence="3">
    <location>
        <begin position="63"/>
        <end position="300"/>
    </location>
</feature>
<evidence type="ECO:0000256" key="2">
    <source>
        <dbReference type="PIRSR" id="PIRSR005211-1"/>
    </source>
</evidence>
<dbReference type="GO" id="GO:0034338">
    <property type="term" value="F:short-chain carboxylesterase activity"/>
    <property type="evidence" value="ECO:0007669"/>
    <property type="project" value="TreeGrafter"/>
</dbReference>
<evidence type="ECO:0000259" key="3">
    <source>
        <dbReference type="Pfam" id="PF00561"/>
    </source>
</evidence>
<evidence type="ECO:0000313" key="4">
    <source>
        <dbReference type="EMBL" id="ASJ75146.1"/>
    </source>
</evidence>
<dbReference type="KEGG" id="gai:IMCC3135_25415"/>
<gene>
    <name evidence="4" type="ORF">IMCC3135_25415</name>
</gene>
<dbReference type="GO" id="GO:0047372">
    <property type="term" value="F:monoacylglycerol lipase activity"/>
    <property type="evidence" value="ECO:0007669"/>
    <property type="project" value="TreeGrafter"/>
</dbReference>
<protein>
    <recommendedName>
        <fullName evidence="3">AB hydrolase-1 domain-containing protein</fullName>
    </recommendedName>
</protein>
<dbReference type="PANTHER" id="PTHR10794">
    <property type="entry name" value="ABHYDROLASE DOMAIN-CONTAINING PROTEIN"/>
    <property type="match status" value="1"/>
</dbReference>
<dbReference type="SUPFAM" id="SSF53474">
    <property type="entry name" value="alpha/beta-Hydrolases"/>
    <property type="match status" value="1"/>
</dbReference>
<comment type="similarity">
    <text evidence="1">Belongs to the AB hydrolase superfamily. AB hydrolase 4 family.</text>
</comment>
<evidence type="ECO:0000256" key="1">
    <source>
        <dbReference type="ARBA" id="ARBA00010884"/>
    </source>
</evidence>
<dbReference type="InterPro" id="IPR029058">
    <property type="entry name" value="AB_hydrolase_fold"/>
</dbReference>
<keyword evidence="5" id="KW-1185">Reference proteome</keyword>
<dbReference type="InterPro" id="IPR050960">
    <property type="entry name" value="AB_hydrolase_4_sf"/>
</dbReference>
<dbReference type="NCBIfam" id="NF008218">
    <property type="entry name" value="PRK10985.1"/>
    <property type="match status" value="1"/>
</dbReference>
<feature type="active site" description="Charge relay system" evidence="2">
    <location>
        <position position="141"/>
    </location>
</feature>
<dbReference type="Proteomes" id="UP000250079">
    <property type="component" value="Chromosome"/>
</dbReference>
<proteinExistence type="inferred from homology"/>
<name>A0A2Z2NUG6_9GAMM</name>
<sequence>MKRMSIIQSSFSPPGWLSNPHLQTIIASQCLKPAPVESDHERLELPDGDFLDINLGRHPGELVAIFHGLAGSVNSSYIRGVFQTLQQAGFRPALMHWRGCSGEPNRLKRAYHSGASDDIDWFVNYLSQRFPNTRLYGLGYSLGANALLKYLGESGSHSPLSGAMAVSPPLVLQEGANKLNRGTARLYQRHLLRLMRRQHEYKRILYPDLGLPVASDALDSLWKFDDAITAPLHGFKDANDYYQRCSARQFLPAIDIPTHILGASDDPFFTPAILPEADELSNNTTMELSSKGGHVGFLDGRKRWLDSHVAGVLDSFRQSGN</sequence>
<dbReference type="PANTHER" id="PTHR10794:SF94">
    <property type="entry name" value="ESTERASE YHET-RELATED"/>
    <property type="match status" value="1"/>
</dbReference>
<feature type="active site" description="Charge relay system" evidence="2">
    <location>
        <position position="266"/>
    </location>
</feature>
<dbReference type="Pfam" id="PF00561">
    <property type="entry name" value="Abhydrolase_1"/>
    <property type="match status" value="1"/>
</dbReference>
<dbReference type="InterPro" id="IPR000073">
    <property type="entry name" value="AB_hydrolase_1"/>
</dbReference>
<organism evidence="4 5">
    <name type="scientific">Granulosicoccus antarcticus IMCC3135</name>
    <dbReference type="NCBI Taxonomy" id="1192854"/>
    <lineage>
        <taxon>Bacteria</taxon>
        <taxon>Pseudomonadati</taxon>
        <taxon>Pseudomonadota</taxon>
        <taxon>Gammaproteobacteria</taxon>
        <taxon>Chromatiales</taxon>
        <taxon>Granulosicoccaceae</taxon>
        <taxon>Granulosicoccus</taxon>
    </lineage>
</organism>